<proteinExistence type="predicted"/>
<evidence type="ECO:0000313" key="8">
    <source>
        <dbReference type="Proteomes" id="UP000664132"/>
    </source>
</evidence>
<feature type="compositionally biased region" description="Basic and acidic residues" evidence="5">
    <location>
        <begin position="299"/>
        <end position="314"/>
    </location>
</feature>
<sequence>MHPHSVPPNQKGKPWPAYFLVRTTGEVVPLIAVDELPPGTDLAGVTRSLDLEETIGMLNLGLQRSSGGFYRIMTVDGKVRGSNPSAKVNKPIVEPTSSERTITHQASTTPDSTPPSTPKATTAQVSRPRASSTSTTVHTTTTHHPQTQLCRHWCHHGICKWGQQCRYRHIMPMSTSGLQEVSLADWPVWFRKMNPGYFAAEVVTSTSQSNVSLGRAKGRRGAKSMGRTSPGGNGGACCGELHGLGGVGKERVMERERHCDRIRGEKMRTNGTERVADGGRGPRSEELGEQIIARLRGMSREHGAKEKAVEKGGDRLSSASLVERAAARDTKNWEDESDDEDNCTAEPENVVEKEEVSKGKGKLVDV</sequence>
<evidence type="ECO:0000259" key="6">
    <source>
        <dbReference type="PROSITE" id="PS50103"/>
    </source>
</evidence>
<dbReference type="Proteomes" id="UP000664132">
    <property type="component" value="Unassembled WGS sequence"/>
</dbReference>
<evidence type="ECO:0000313" key="7">
    <source>
        <dbReference type="EMBL" id="KAG4424387.1"/>
    </source>
</evidence>
<feature type="compositionally biased region" description="Low complexity" evidence="5">
    <location>
        <begin position="131"/>
        <end position="144"/>
    </location>
</feature>
<dbReference type="InterPro" id="IPR036855">
    <property type="entry name" value="Znf_CCCH_sf"/>
</dbReference>
<feature type="region of interest" description="Disordered" evidence="5">
    <location>
        <begin position="299"/>
        <end position="366"/>
    </location>
</feature>
<feature type="zinc finger region" description="C3H1-type" evidence="4">
    <location>
        <begin position="145"/>
        <end position="172"/>
    </location>
</feature>
<dbReference type="GO" id="GO:0008270">
    <property type="term" value="F:zinc ion binding"/>
    <property type="evidence" value="ECO:0007669"/>
    <property type="project" value="UniProtKB-KW"/>
</dbReference>
<keyword evidence="2 4" id="KW-0863">Zinc-finger</keyword>
<feature type="region of interest" description="Disordered" evidence="5">
    <location>
        <begin position="211"/>
        <end position="232"/>
    </location>
</feature>
<dbReference type="EMBL" id="JAFJYH010000021">
    <property type="protein sequence ID" value="KAG4424387.1"/>
    <property type="molecule type" value="Genomic_DNA"/>
</dbReference>
<evidence type="ECO:0000256" key="1">
    <source>
        <dbReference type="ARBA" id="ARBA00022723"/>
    </source>
</evidence>
<comment type="caution">
    <text evidence="7">The sequence shown here is derived from an EMBL/GenBank/DDBJ whole genome shotgun (WGS) entry which is preliminary data.</text>
</comment>
<dbReference type="SUPFAM" id="SSF90229">
    <property type="entry name" value="CCCH zinc finger"/>
    <property type="match status" value="1"/>
</dbReference>
<keyword evidence="3 4" id="KW-0862">Zinc</keyword>
<dbReference type="AlphaFoldDB" id="A0A8H8BUH6"/>
<keyword evidence="8" id="KW-1185">Reference proteome</keyword>
<feature type="compositionally biased region" description="Polar residues" evidence="5">
    <location>
        <begin position="95"/>
        <end position="105"/>
    </location>
</feature>
<reference evidence="7" key="1">
    <citation type="submission" date="2021-02" db="EMBL/GenBank/DDBJ databases">
        <title>Genome sequence Cadophora malorum strain M34.</title>
        <authorList>
            <person name="Stefanovic E."/>
            <person name="Vu D."/>
            <person name="Scully C."/>
            <person name="Dijksterhuis J."/>
            <person name="Roader J."/>
            <person name="Houbraken J."/>
        </authorList>
    </citation>
    <scope>NUCLEOTIDE SEQUENCE</scope>
    <source>
        <strain evidence="7">M34</strain>
    </source>
</reference>
<feature type="domain" description="C3H1-type" evidence="6">
    <location>
        <begin position="145"/>
        <end position="172"/>
    </location>
</feature>
<gene>
    <name evidence="7" type="ORF">IFR04_002443</name>
</gene>
<evidence type="ECO:0000256" key="2">
    <source>
        <dbReference type="ARBA" id="ARBA00022771"/>
    </source>
</evidence>
<evidence type="ECO:0000256" key="3">
    <source>
        <dbReference type="ARBA" id="ARBA00022833"/>
    </source>
</evidence>
<evidence type="ECO:0000256" key="4">
    <source>
        <dbReference type="PROSITE-ProRule" id="PRU00723"/>
    </source>
</evidence>
<dbReference type="Gene3D" id="4.10.1000.10">
    <property type="entry name" value="Zinc finger, CCCH-type"/>
    <property type="match status" value="1"/>
</dbReference>
<dbReference type="InterPro" id="IPR000571">
    <property type="entry name" value="Znf_CCCH"/>
</dbReference>
<organism evidence="7 8">
    <name type="scientific">Cadophora malorum</name>
    <dbReference type="NCBI Taxonomy" id="108018"/>
    <lineage>
        <taxon>Eukaryota</taxon>
        <taxon>Fungi</taxon>
        <taxon>Dikarya</taxon>
        <taxon>Ascomycota</taxon>
        <taxon>Pezizomycotina</taxon>
        <taxon>Leotiomycetes</taxon>
        <taxon>Helotiales</taxon>
        <taxon>Ploettnerulaceae</taxon>
        <taxon>Cadophora</taxon>
    </lineage>
</organism>
<accession>A0A8H8BUH6</accession>
<name>A0A8H8BUH6_9HELO</name>
<feature type="compositionally biased region" description="Basic and acidic residues" evidence="5">
    <location>
        <begin position="350"/>
        <end position="366"/>
    </location>
</feature>
<keyword evidence="1 4" id="KW-0479">Metal-binding</keyword>
<dbReference type="OrthoDB" id="411372at2759"/>
<feature type="region of interest" description="Disordered" evidence="5">
    <location>
        <begin position="78"/>
        <end position="146"/>
    </location>
</feature>
<evidence type="ECO:0000256" key="5">
    <source>
        <dbReference type="SAM" id="MobiDB-lite"/>
    </source>
</evidence>
<feature type="compositionally biased region" description="Basic and acidic residues" evidence="5">
    <location>
        <begin position="325"/>
        <end position="334"/>
    </location>
</feature>
<protein>
    <recommendedName>
        <fullName evidence="6">C3H1-type domain-containing protein</fullName>
    </recommendedName>
</protein>
<dbReference type="PROSITE" id="PS50103">
    <property type="entry name" value="ZF_C3H1"/>
    <property type="match status" value="1"/>
</dbReference>